<dbReference type="EMBL" id="MHKX01000020">
    <property type="protein sequence ID" value="OGY97949.1"/>
    <property type="molecule type" value="Genomic_DNA"/>
</dbReference>
<organism evidence="2 3">
    <name type="scientific">Candidatus Liptonbacteria bacterium RIFCSPHIGHO2_01_FULL_57_28</name>
    <dbReference type="NCBI Taxonomy" id="1798647"/>
    <lineage>
        <taxon>Bacteria</taxon>
        <taxon>Candidatus Liptoniibacteriota</taxon>
    </lineage>
</organism>
<dbReference type="Proteomes" id="UP000179059">
    <property type="component" value="Unassembled WGS sequence"/>
</dbReference>
<dbReference type="AlphaFoldDB" id="A0A1G2CB01"/>
<evidence type="ECO:0000313" key="3">
    <source>
        <dbReference type="Proteomes" id="UP000179059"/>
    </source>
</evidence>
<accession>A0A1G2CB01</accession>
<evidence type="ECO:0000313" key="2">
    <source>
        <dbReference type="EMBL" id="OGY97949.1"/>
    </source>
</evidence>
<name>A0A1G2CB01_9BACT</name>
<feature type="transmembrane region" description="Helical" evidence="1">
    <location>
        <begin position="6"/>
        <end position="31"/>
    </location>
</feature>
<dbReference type="STRING" id="1798647.A2855_01625"/>
<proteinExistence type="predicted"/>
<keyword evidence="1" id="KW-0472">Membrane</keyword>
<evidence type="ECO:0008006" key="4">
    <source>
        <dbReference type="Google" id="ProtNLM"/>
    </source>
</evidence>
<dbReference type="InterPro" id="IPR011990">
    <property type="entry name" value="TPR-like_helical_dom_sf"/>
</dbReference>
<sequence>MKQSPQIVTISVVGMVLAALGLYFGSLLPLLKAQSFIEASKQVEFVRSVDEFKDNFDQMFNLYSPVGDEEVTKFLGSSIMGILSQGQPEPVARELVAYIEPHLYKNDVRHLLLLSQMYEFLWGNYKQDADYQKAVIYLETAREIGPNLPPPLYKLLNLYASRGDQANFDRIGREIYSRWPEDKNVAPFFQ</sequence>
<protein>
    <recommendedName>
        <fullName evidence="4">Tetratricopeptide repeat-like domain-containing protein</fullName>
    </recommendedName>
</protein>
<keyword evidence="1" id="KW-1133">Transmembrane helix</keyword>
<keyword evidence="1" id="KW-0812">Transmembrane</keyword>
<comment type="caution">
    <text evidence="2">The sequence shown here is derived from an EMBL/GenBank/DDBJ whole genome shotgun (WGS) entry which is preliminary data.</text>
</comment>
<gene>
    <name evidence="2" type="ORF">A2855_01625</name>
</gene>
<evidence type="ECO:0000256" key="1">
    <source>
        <dbReference type="SAM" id="Phobius"/>
    </source>
</evidence>
<dbReference type="Gene3D" id="1.25.40.10">
    <property type="entry name" value="Tetratricopeptide repeat domain"/>
    <property type="match status" value="1"/>
</dbReference>
<reference evidence="2 3" key="1">
    <citation type="journal article" date="2016" name="Nat. Commun.">
        <title>Thousands of microbial genomes shed light on interconnected biogeochemical processes in an aquifer system.</title>
        <authorList>
            <person name="Anantharaman K."/>
            <person name="Brown C.T."/>
            <person name="Hug L.A."/>
            <person name="Sharon I."/>
            <person name="Castelle C.J."/>
            <person name="Probst A.J."/>
            <person name="Thomas B.C."/>
            <person name="Singh A."/>
            <person name="Wilkins M.J."/>
            <person name="Karaoz U."/>
            <person name="Brodie E.L."/>
            <person name="Williams K.H."/>
            <person name="Hubbard S.S."/>
            <person name="Banfield J.F."/>
        </authorList>
    </citation>
    <scope>NUCLEOTIDE SEQUENCE [LARGE SCALE GENOMIC DNA]</scope>
</reference>